<feature type="compositionally biased region" description="Polar residues" evidence="1">
    <location>
        <begin position="8"/>
        <end position="17"/>
    </location>
</feature>
<name>A0A0L7RJZ4_9HYME</name>
<evidence type="ECO:0000313" key="2">
    <source>
        <dbReference type="EMBL" id="KOC71061.1"/>
    </source>
</evidence>
<evidence type="ECO:0000256" key="1">
    <source>
        <dbReference type="SAM" id="MobiDB-lite"/>
    </source>
</evidence>
<sequence>MGGLAFRTRNSPSQKTSLRWGDCCPPNPNPPSSSAVWKDRHQDMPPVPV</sequence>
<gene>
    <name evidence="2" type="ORF">WH47_07205</name>
</gene>
<organism evidence="2 3">
    <name type="scientific">Habropoda laboriosa</name>
    <dbReference type="NCBI Taxonomy" id="597456"/>
    <lineage>
        <taxon>Eukaryota</taxon>
        <taxon>Metazoa</taxon>
        <taxon>Ecdysozoa</taxon>
        <taxon>Arthropoda</taxon>
        <taxon>Hexapoda</taxon>
        <taxon>Insecta</taxon>
        <taxon>Pterygota</taxon>
        <taxon>Neoptera</taxon>
        <taxon>Endopterygota</taxon>
        <taxon>Hymenoptera</taxon>
        <taxon>Apocrita</taxon>
        <taxon>Aculeata</taxon>
        <taxon>Apoidea</taxon>
        <taxon>Anthophila</taxon>
        <taxon>Apidae</taxon>
        <taxon>Habropoda</taxon>
    </lineage>
</organism>
<feature type="region of interest" description="Disordered" evidence="1">
    <location>
        <begin position="1"/>
        <end position="49"/>
    </location>
</feature>
<protein>
    <submittedName>
        <fullName evidence="2">Uncharacterized protein</fullName>
    </submittedName>
</protein>
<dbReference type="EMBL" id="KQ414580">
    <property type="protein sequence ID" value="KOC71061.1"/>
    <property type="molecule type" value="Genomic_DNA"/>
</dbReference>
<reference evidence="2 3" key="1">
    <citation type="submission" date="2015-07" db="EMBL/GenBank/DDBJ databases">
        <title>The genome of Habropoda laboriosa.</title>
        <authorList>
            <person name="Pan H."/>
            <person name="Kapheim K."/>
        </authorList>
    </citation>
    <scope>NUCLEOTIDE SEQUENCE [LARGE SCALE GENOMIC DNA]</scope>
    <source>
        <strain evidence="2">0110345459</strain>
    </source>
</reference>
<keyword evidence="3" id="KW-1185">Reference proteome</keyword>
<evidence type="ECO:0000313" key="3">
    <source>
        <dbReference type="Proteomes" id="UP000053825"/>
    </source>
</evidence>
<dbReference type="STRING" id="597456.A0A0L7RJZ4"/>
<dbReference type="Proteomes" id="UP000053825">
    <property type="component" value="Unassembled WGS sequence"/>
</dbReference>
<proteinExistence type="predicted"/>
<accession>A0A0L7RJZ4</accession>
<dbReference type="AlphaFoldDB" id="A0A0L7RJZ4"/>